<keyword evidence="1" id="KW-1133">Transmembrane helix</keyword>
<feature type="transmembrane region" description="Helical" evidence="1">
    <location>
        <begin position="88"/>
        <end position="111"/>
    </location>
</feature>
<feature type="transmembrane region" description="Helical" evidence="1">
    <location>
        <begin position="9"/>
        <end position="28"/>
    </location>
</feature>
<evidence type="ECO:0000313" key="3">
    <source>
        <dbReference type="Proteomes" id="UP000239366"/>
    </source>
</evidence>
<evidence type="ECO:0000313" key="2">
    <source>
        <dbReference type="EMBL" id="PQJ16140.1"/>
    </source>
</evidence>
<feature type="transmembrane region" description="Helical" evidence="1">
    <location>
        <begin position="145"/>
        <end position="166"/>
    </location>
</feature>
<comment type="caution">
    <text evidence="2">The sequence shown here is derived from an EMBL/GenBank/DDBJ whole genome shotgun (WGS) entry which is preliminary data.</text>
</comment>
<sequence length="181" mass="20767">MGRKHRREIIWLIVSTVLTLVAYSGLFGSRFLSTPRLYDQVPDIQFGDTYLVVEPINYFLSLLAIFVFAIYLPRVLLNRFDNSLTNIIFLSSNGYLILLLALLLPFLPILIATPGHFWATGENWIITPALESENVFRQLQQQTRIRMFLIFVEVSLIVLFGVTAFYTGRGSLLYTSEELPE</sequence>
<proteinExistence type="predicted"/>
<organism evidence="2 3">
    <name type="scientific">Aureicoccus marinus</name>
    <dbReference type="NCBI Taxonomy" id="754435"/>
    <lineage>
        <taxon>Bacteria</taxon>
        <taxon>Pseudomonadati</taxon>
        <taxon>Bacteroidota</taxon>
        <taxon>Flavobacteriia</taxon>
        <taxon>Flavobacteriales</taxon>
        <taxon>Flavobacteriaceae</taxon>
        <taxon>Aureicoccus</taxon>
    </lineage>
</organism>
<protein>
    <submittedName>
        <fullName evidence="2">Uncharacterized protein</fullName>
    </submittedName>
</protein>
<reference evidence="3" key="1">
    <citation type="submission" date="2016-11" db="EMBL/GenBank/DDBJ databases">
        <title>Trade-off between light-utilization and light-protection in marine flavobacteria.</title>
        <authorList>
            <person name="Kumagai Y."/>
            <person name="Yoshizawa S."/>
            <person name="Kogure K."/>
        </authorList>
    </citation>
    <scope>NUCLEOTIDE SEQUENCE [LARGE SCALE GENOMIC DNA]</scope>
    <source>
        <strain evidence="3">SG-18</strain>
    </source>
</reference>
<keyword evidence="1" id="KW-0812">Transmembrane</keyword>
<keyword evidence="1" id="KW-0472">Membrane</keyword>
<dbReference type="Proteomes" id="UP000239366">
    <property type="component" value="Unassembled WGS sequence"/>
</dbReference>
<keyword evidence="3" id="KW-1185">Reference proteome</keyword>
<gene>
    <name evidence="2" type="ORF">BST99_10745</name>
</gene>
<name>A0A2S7T883_9FLAO</name>
<dbReference type="RefSeq" id="WP_105001813.1">
    <property type="nucleotide sequence ID" value="NZ_MQVX01000001.1"/>
</dbReference>
<dbReference type="AlphaFoldDB" id="A0A2S7T883"/>
<evidence type="ECO:0000256" key="1">
    <source>
        <dbReference type="SAM" id="Phobius"/>
    </source>
</evidence>
<feature type="transmembrane region" description="Helical" evidence="1">
    <location>
        <begin position="56"/>
        <end position="76"/>
    </location>
</feature>
<dbReference type="EMBL" id="MQVX01000001">
    <property type="protein sequence ID" value="PQJ16140.1"/>
    <property type="molecule type" value="Genomic_DNA"/>
</dbReference>
<accession>A0A2S7T883</accession>